<accession>A0ABY4CZL0</accession>
<dbReference type="Proteomes" id="UP000831113">
    <property type="component" value="Chromosome"/>
</dbReference>
<keyword evidence="2" id="KW-1185">Reference proteome</keyword>
<dbReference type="EMBL" id="CP094669">
    <property type="protein sequence ID" value="UOG75709.1"/>
    <property type="molecule type" value="Genomic_DNA"/>
</dbReference>
<evidence type="ECO:0008006" key="3">
    <source>
        <dbReference type="Google" id="ProtNLM"/>
    </source>
</evidence>
<sequence length="157" mass="17538">MRKNVHILLASISLIGVMTTNCSREEAAPKNASLNSQVSSNSAVQQWTYRADSYCFTSEAAINLTGLPAGLPCVMMYRKNYTEVKANKIINVFEGQINTADYPGVVFPYHWRGQFIDRDPRAYGYVWRVNFDIDQTGKASSSLHWNGVVDQTGLPPL</sequence>
<evidence type="ECO:0000313" key="1">
    <source>
        <dbReference type="EMBL" id="UOG75709.1"/>
    </source>
</evidence>
<reference evidence="1 2" key="1">
    <citation type="submission" date="2022-03" db="EMBL/GenBank/DDBJ databases">
        <title>Hymenobactersp. isolated from the air.</title>
        <authorList>
            <person name="Won M."/>
            <person name="Kwon S.-W."/>
        </authorList>
    </citation>
    <scope>NUCLEOTIDE SEQUENCE [LARGE SCALE GENOMIC DNA]</scope>
    <source>
        <strain evidence="1 2">KACC 21982</strain>
    </source>
</reference>
<evidence type="ECO:0000313" key="2">
    <source>
        <dbReference type="Proteomes" id="UP000831113"/>
    </source>
</evidence>
<proteinExistence type="predicted"/>
<gene>
    <name evidence="1" type="ORF">MTX78_03730</name>
</gene>
<name>A0ABY4CZL0_9BACT</name>
<protein>
    <recommendedName>
        <fullName evidence="3">Lipoprotein</fullName>
    </recommendedName>
</protein>
<organism evidence="1 2">
    <name type="scientific">Hymenobacter tibetensis</name>
    <dbReference type="NCBI Taxonomy" id="497967"/>
    <lineage>
        <taxon>Bacteria</taxon>
        <taxon>Pseudomonadati</taxon>
        <taxon>Bacteroidota</taxon>
        <taxon>Cytophagia</taxon>
        <taxon>Cytophagales</taxon>
        <taxon>Hymenobacteraceae</taxon>
        <taxon>Hymenobacter</taxon>
    </lineage>
</organism>
<dbReference type="RefSeq" id="WP_243800028.1">
    <property type="nucleotide sequence ID" value="NZ_CP094669.1"/>
</dbReference>